<dbReference type="GO" id="GO:0005829">
    <property type="term" value="C:cytosol"/>
    <property type="evidence" value="ECO:0007669"/>
    <property type="project" value="TreeGrafter"/>
</dbReference>
<dbReference type="Pfam" id="PF00248">
    <property type="entry name" value="Aldo_ket_red"/>
    <property type="match status" value="1"/>
</dbReference>
<comment type="caution">
    <text evidence="2">The sequence shown here is derived from an EMBL/GenBank/DDBJ whole genome shotgun (WGS) entry which is preliminary data.</text>
</comment>
<name>A0A4V2VLC9_9FIRM</name>
<dbReference type="InterPro" id="IPR023210">
    <property type="entry name" value="NADP_OxRdtase_dom"/>
</dbReference>
<gene>
    <name evidence="2" type="ORF">EDD61_10275</name>
</gene>
<reference evidence="2 3" key="1">
    <citation type="submission" date="2019-03" db="EMBL/GenBank/DDBJ databases">
        <title>Genomic Encyclopedia of Type Strains, Phase IV (KMG-IV): sequencing the most valuable type-strain genomes for metagenomic binning, comparative biology and taxonomic classification.</title>
        <authorList>
            <person name="Goeker M."/>
        </authorList>
    </citation>
    <scope>NUCLEOTIDE SEQUENCE [LARGE SCALE GENOMIC DNA]</scope>
    <source>
        <strain evidence="2 3">DSM 29481</strain>
    </source>
</reference>
<evidence type="ECO:0000313" key="3">
    <source>
        <dbReference type="Proteomes" id="UP000295773"/>
    </source>
</evidence>
<sequence>MKEVTIRGQRVPSLMQGCMRISNLSETQVDALLHFDLEHGINFFDHADIYGGEGVCETIFGNVLKKQPALRDKMFIQSKCGIHRSETNHYDFSKDYIIECVNKSLERLQCGYLDYLLLHRPDALMEPKEVADAFDALYSSGKVRHFGVSNHNPYQIELLKTALQQPLEINQMQMSLLHTPMIDAGLNVNTFDSHGIERGAMTLDYCRLHAITMQCWSPFLYGMFEGNYLDNPKFPEVNQRLQELVDHYHTTKAGIAIAWLLRHPANMQVVLGSCNTSHIKDIIDASDIVLTREEWYSLYVAAQNPLP</sequence>
<dbReference type="EMBL" id="SMBP01000002">
    <property type="protein sequence ID" value="TCU63072.1"/>
    <property type="molecule type" value="Genomic_DNA"/>
</dbReference>
<dbReference type="SUPFAM" id="SSF51430">
    <property type="entry name" value="NAD(P)-linked oxidoreductase"/>
    <property type="match status" value="1"/>
</dbReference>
<feature type="domain" description="NADP-dependent oxidoreductase" evidence="1">
    <location>
        <begin position="17"/>
        <end position="296"/>
    </location>
</feature>
<dbReference type="PANTHER" id="PTHR43364:SF1">
    <property type="entry name" value="OXIDOREDUCTASE YDHF"/>
    <property type="match status" value="1"/>
</dbReference>
<evidence type="ECO:0000259" key="1">
    <source>
        <dbReference type="Pfam" id="PF00248"/>
    </source>
</evidence>
<organism evidence="2 3">
    <name type="scientific">Longicatena caecimuris</name>
    <dbReference type="NCBI Taxonomy" id="1796635"/>
    <lineage>
        <taxon>Bacteria</taxon>
        <taxon>Bacillati</taxon>
        <taxon>Bacillota</taxon>
        <taxon>Erysipelotrichia</taxon>
        <taxon>Erysipelotrichales</taxon>
        <taxon>Erysipelotrichaceae</taxon>
        <taxon>Longicatena</taxon>
    </lineage>
</organism>
<dbReference type="PANTHER" id="PTHR43364">
    <property type="entry name" value="NADH-SPECIFIC METHYLGLYOXAL REDUCTASE-RELATED"/>
    <property type="match status" value="1"/>
</dbReference>
<dbReference type="Proteomes" id="UP000295773">
    <property type="component" value="Unassembled WGS sequence"/>
</dbReference>
<dbReference type="InterPro" id="IPR036812">
    <property type="entry name" value="NAD(P)_OxRdtase_dom_sf"/>
</dbReference>
<evidence type="ECO:0000313" key="2">
    <source>
        <dbReference type="EMBL" id="TCU63072.1"/>
    </source>
</evidence>
<dbReference type="CDD" id="cd19092">
    <property type="entry name" value="AKR_BsYcsN_EcYdhF-like"/>
    <property type="match status" value="1"/>
</dbReference>
<dbReference type="Gene3D" id="3.20.20.100">
    <property type="entry name" value="NADP-dependent oxidoreductase domain"/>
    <property type="match status" value="1"/>
</dbReference>
<dbReference type="InterPro" id="IPR050523">
    <property type="entry name" value="AKR_Detox_Biosynth"/>
</dbReference>
<dbReference type="RefSeq" id="WP_132223592.1">
    <property type="nucleotide sequence ID" value="NZ_JANKBG010000002.1"/>
</dbReference>
<keyword evidence="3" id="KW-1185">Reference proteome</keyword>
<accession>A0A4V2VLC9</accession>
<proteinExistence type="predicted"/>
<dbReference type="AlphaFoldDB" id="A0A4V2VLC9"/>
<protein>
    <submittedName>
        <fullName evidence="2">Putative oxidoreductase</fullName>
    </submittedName>
</protein>